<evidence type="ECO:0000256" key="3">
    <source>
        <dbReference type="ARBA" id="ARBA00016337"/>
    </source>
</evidence>
<evidence type="ECO:0000256" key="8">
    <source>
        <dbReference type="ARBA" id="ARBA00022842"/>
    </source>
</evidence>
<dbReference type="Pfam" id="PF02424">
    <property type="entry name" value="ApbE"/>
    <property type="match status" value="1"/>
</dbReference>
<gene>
    <name evidence="11" type="ORF">UFOPK3401_01459</name>
</gene>
<dbReference type="Gene3D" id="3.10.520.10">
    <property type="entry name" value="ApbE-like domains"/>
    <property type="match status" value="1"/>
</dbReference>
<evidence type="ECO:0000256" key="6">
    <source>
        <dbReference type="ARBA" id="ARBA00022723"/>
    </source>
</evidence>
<organism evidence="11">
    <name type="scientific">freshwater metagenome</name>
    <dbReference type="NCBI Taxonomy" id="449393"/>
    <lineage>
        <taxon>unclassified sequences</taxon>
        <taxon>metagenomes</taxon>
        <taxon>ecological metagenomes</taxon>
    </lineage>
</organism>
<dbReference type="InterPro" id="IPR003374">
    <property type="entry name" value="ApbE-like_sf"/>
</dbReference>
<keyword evidence="8" id="KW-0460">Magnesium</keyword>
<dbReference type="EMBL" id="CAFBLM010000103">
    <property type="protein sequence ID" value="CAB4881175.1"/>
    <property type="molecule type" value="Genomic_DNA"/>
</dbReference>
<dbReference type="SUPFAM" id="SSF143631">
    <property type="entry name" value="ApbE-like"/>
    <property type="match status" value="1"/>
</dbReference>
<accession>A0A6J7EIJ5</accession>
<keyword evidence="4" id="KW-0285">Flavoprotein</keyword>
<dbReference type="GO" id="GO:0016740">
    <property type="term" value="F:transferase activity"/>
    <property type="evidence" value="ECO:0007669"/>
    <property type="project" value="UniProtKB-KW"/>
</dbReference>
<dbReference type="PANTHER" id="PTHR30040:SF2">
    <property type="entry name" value="FAD:PROTEIN FMN TRANSFERASE"/>
    <property type="match status" value="1"/>
</dbReference>
<keyword evidence="7" id="KW-0274">FAD</keyword>
<dbReference type="EC" id="2.7.1.180" evidence="2"/>
<proteinExistence type="predicted"/>
<evidence type="ECO:0000256" key="9">
    <source>
        <dbReference type="ARBA" id="ARBA00031306"/>
    </source>
</evidence>
<dbReference type="InterPro" id="IPR024932">
    <property type="entry name" value="ApbE"/>
</dbReference>
<dbReference type="PANTHER" id="PTHR30040">
    <property type="entry name" value="THIAMINE BIOSYNTHESIS LIPOPROTEIN APBE"/>
    <property type="match status" value="1"/>
</dbReference>
<protein>
    <recommendedName>
        <fullName evidence="3">FAD:protein FMN transferase</fullName>
        <ecNumber evidence="2">2.7.1.180</ecNumber>
    </recommendedName>
    <alternativeName>
        <fullName evidence="9">Flavin transferase</fullName>
    </alternativeName>
</protein>
<evidence type="ECO:0000256" key="5">
    <source>
        <dbReference type="ARBA" id="ARBA00022679"/>
    </source>
</evidence>
<dbReference type="GO" id="GO:0046872">
    <property type="term" value="F:metal ion binding"/>
    <property type="evidence" value="ECO:0007669"/>
    <property type="project" value="UniProtKB-KW"/>
</dbReference>
<keyword evidence="6" id="KW-0479">Metal-binding</keyword>
<evidence type="ECO:0000256" key="7">
    <source>
        <dbReference type="ARBA" id="ARBA00022827"/>
    </source>
</evidence>
<name>A0A6J7EIJ5_9ZZZZ</name>
<evidence type="ECO:0000256" key="1">
    <source>
        <dbReference type="ARBA" id="ARBA00001946"/>
    </source>
</evidence>
<dbReference type="AlphaFoldDB" id="A0A6J7EIJ5"/>
<sequence>MPSQRQESSPKIISWVDWTCEVVLWVKDGNIAEQAEVILREVMADVEQAASRFKPDSEILTLRDGEQAVVSPTLLDIARCALQAAEATDGLFDPTIGQVLIDWGYRDRVPEVEVSAPSLTLSSRATYRDVKLDVDRSTMQLPAGVVFDLGATAKAWAADEAARRIWERFDVAVVVGIGGDLAVFCHDGDGETVPVGISEGIEPTSTHILVGTCGLATSTTSRRRWRSATTDVHHIIDPRSASPSVGPWRTVTVMAANCVAANHAATVSIIKGDSAQRWLSELQLPARMVSKQGDVTYVSMWPVEC</sequence>
<comment type="catalytic activity">
    <reaction evidence="10">
        <text>L-threonyl-[protein] + FAD = FMN-L-threonyl-[protein] + AMP + H(+)</text>
        <dbReference type="Rhea" id="RHEA:36847"/>
        <dbReference type="Rhea" id="RHEA-COMP:11060"/>
        <dbReference type="Rhea" id="RHEA-COMP:11061"/>
        <dbReference type="ChEBI" id="CHEBI:15378"/>
        <dbReference type="ChEBI" id="CHEBI:30013"/>
        <dbReference type="ChEBI" id="CHEBI:57692"/>
        <dbReference type="ChEBI" id="CHEBI:74257"/>
        <dbReference type="ChEBI" id="CHEBI:456215"/>
        <dbReference type="EC" id="2.7.1.180"/>
    </reaction>
</comment>
<evidence type="ECO:0000256" key="2">
    <source>
        <dbReference type="ARBA" id="ARBA00011955"/>
    </source>
</evidence>
<comment type="cofactor">
    <cofactor evidence="1">
        <name>Mg(2+)</name>
        <dbReference type="ChEBI" id="CHEBI:18420"/>
    </cofactor>
</comment>
<evidence type="ECO:0000256" key="10">
    <source>
        <dbReference type="ARBA" id="ARBA00048540"/>
    </source>
</evidence>
<evidence type="ECO:0000313" key="11">
    <source>
        <dbReference type="EMBL" id="CAB4881175.1"/>
    </source>
</evidence>
<keyword evidence="5" id="KW-0808">Transferase</keyword>
<reference evidence="11" key="1">
    <citation type="submission" date="2020-05" db="EMBL/GenBank/DDBJ databases">
        <authorList>
            <person name="Chiriac C."/>
            <person name="Salcher M."/>
            <person name="Ghai R."/>
            <person name="Kavagutti S V."/>
        </authorList>
    </citation>
    <scope>NUCLEOTIDE SEQUENCE</scope>
</reference>
<evidence type="ECO:0000256" key="4">
    <source>
        <dbReference type="ARBA" id="ARBA00022630"/>
    </source>
</evidence>